<reference evidence="2 3" key="1">
    <citation type="submission" date="2021-02" db="EMBL/GenBank/DDBJ databases">
        <title>De Novo genome assembly of isolated myxobacteria.</title>
        <authorList>
            <person name="Stevens D.C."/>
        </authorList>
    </citation>
    <scope>NUCLEOTIDE SEQUENCE [LARGE SCALE GENOMIC DNA]</scope>
    <source>
        <strain evidence="2 3">ATCC 29039</strain>
    </source>
</reference>
<evidence type="ECO:0008006" key="4">
    <source>
        <dbReference type="Google" id="ProtNLM"/>
    </source>
</evidence>
<feature type="chain" id="PRO_5046346200" description="VCBS repeat-containing protein" evidence="1">
    <location>
        <begin position="23"/>
        <end position="182"/>
    </location>
</feature>
<keyword evidence="1" id="KW-0732">Signal</keyword>
<evidence type="ECO:0000313" key="3">
    <source>
        <dbReference type="Proteomes" id="UP000664052"/>
    </source>
</evidence>
<accession>A0ABS3D8I7</accession>
<protein>
    <recommendedName>
        <fullName evidence="4">VCBS repeat-containing protein</fullName>
    </recommendedName>
</protein>
<dbReference type="EMBL" id="JAFIMU010000006">
    <property type="protein sequence ID" value="MBN8227969.1"/>
    <property type="molecule type" value="Genomic_DNA"/>
</dbReference>
<feature type="signal peptide" evidence="1">
    <location>
        <begin position="1"/>
        <end position="22"/>
    </location>
</feature>
<dbReference type="Proteomes" id="UP000664052">
    <property type="component" value="Unassembled WGS sequence"/>
</dbReference>
<sequence>MMRMRRKWPWILSLAAVGLAEASPPEKPDSERVALTSVDPACSAEKSTRCLCVGTPGTATAQLEEIGVDLGALKTAGWPCVQGDFDKDGQPDYAFPGKGYSCNGSVPVRVLFTKDGKVREVLALPREVSCLQLYGIRSKPGPQGVPRTARQGLVDWGEGNATWVYLFNGKAWRASRHLSESR</sequence>
<evidence type="ECO:0000313" key="2">
    <source>
        <dbReference type="EMBL" id="MBN8227969.1"/>
    </source>
</evidence>
<proteinExistence type="predicted"/>
<comment type="caution">
    <text evidence="2">The sequence shown here is derived from an EMBL/GenBank/DDBJ whole genome shotgun (WGS) entry which is preliminary data.</text>
</comment>
<name>A0ABS3D8I7_9BACT</name>
<evidence type="ECO:0000256" key="1">
    <source>
        <dbReference type="SAM" id="SignalP"/>
    </source>
</evidence>
<gene>
    <name evidence="2" type="ORF">JYK02_10655</name>
</gene>
<organism evidence="2 3">
    <name type="scientific">Corallococcus macrosporus</name>
    <dbReference type="NCBI Taxonomy" id="35"/>
    <lineage>
        <taxon>Bacteria</taxon>
        <taxon>Pseudomonadati</taxon>
        <taxon>Myxococcota</taxon>
        <taxon>Myxococcia</taxon>
        <taxon>Myxococcales</taxon>
        <taxon>Cystobacterineae</taxon>
        <taxon>Myxococcaceae</taxon>
        <taxon>Corallococcus</taxon>
    </lineage>
</organism>
<keyword evidence="3" id="KW-1185">Reference proteome</keyword>